<dbReference type="PANTHER" id="PTHR17490:SF18">
    <property type="entry name" value="THREONYLCARBAMOYL-AMP SYNTHASE"/>
    <property type="match status" value="1"/>
</dbReference>
<evidence type="ECO:0000256" key="1">
    <source>
        <dbReference type="ARBA" id="ARBA00004496"/>
    </source>
</evidence>
<dbReference type="GO" id="GO:0005524">
    <property type="term" value="F:ATP binding"/>
    <property type="evidence" value="ECO:0007669"/>
    <property type="project" value="UniProtKB-UniRule"/>
</dbReference>
<comment type="subcellular location">
    <subcellularLocation>
        <location evidence="1 9">Cytoplasm</location>
    </subcellularLocation>
</comment>
<dbReference type="PROSITE" id="PS51163">
    <property type="entry name" value="YRDC"/>
    <property type="match status" value="1"/>
</dbReference>
<keyword evidence="7 9" id="KW-0067">ATP-binding</keyword>
<comment type="catalytic activity">
    <reaction evidence="8 9">
        <text>L-threonine + hydrogencarbonate + ATP = L-threonylcarbamoyladenylate + diphosphate + H2O</text>
        <dbReference type="Rhea" id="RHEA:36407"/>
        <dbReference type="ChEBI" id="CHEBI:15377"/>
        <dbReference type="ChEBI" id="CHEBI:17544"/>
        <dbReference type="ChEBI" id="CHEBI:30616"/>
        <dbReference type="ChEBI" id="CHEBI:33019"/>
        <dbReference type="ChEBI" id="CHEBI:57926"/>
        <dbReference type="ChEBI" id="CHEBI:73682"/>
        <dbReference type="EC" id="2.7.7.87"/>
    </reaction>
</comment>
<reference evidence="11 12" key="1">
    <citation type="submission" date="2007-01" db="EMBL/GenBank/DDBJ databases">
        <authorList>
            <person name="Kobayashi T."/>
            <person name="Suzuki M."/>
            <person name="Inoue H."/>
            <person name="Itai R.N."/>
            <person name="Takahashi M."/>
            <person name="Nakanishi H."/>
            <person name="Mori S."/>
            <person name="Nishizawa N.K."/>
        </authorList>
    </citation>
    <scope>NUCLEOTIDE SEQUENCE [LARGE SCALE GENOMIC DNA]</scope>
    <source>
        <strain evidence="11 12">2740-80</strain>
    </source>
</reference>
<evidence type="ECO:0000256" key="8">
    <source>
        <dbReference type="ARBA" id="ARBA00048366"/>
    </source>
</evidence>
<organism evidence="11 12">
    <name type="scientific">Vibrio cholerae 2740-80</name>
    <dbReference type="NCBI Taxonomy" id="412614"/>
    <lineage>
        <taxon>Bacteria</taxon>
        <taxon>Pseudomonadati</taxon>
        <taxon>Pseudomonadota</taxon>
        <taxon>Gammaproteobacteria</taxon>
        <taxon>Vibrionales</taxon>
        <taxon>Vibrionaceae</taxon>
        <taxon>Vibrio</taxon>
    </lineage>
</organism>
<reference evidence="11 12" key="2">
    <citation type="submission" date="2010-08" db="EMBL/GenBank/DDBJ databases">
        <title>The Genome Sequence of Vibrio cholerae strain 2740-80.</title>
        <authorList>
            <consortium name="The Broad Institute Genome Sequencing Platform"/>
            <person name="Colwell R."/>
            <person name="Young S.K."/>
            <person name="Zeng Q."/>
            <person name="Alvarado L."/>
            <person name="Berlin A."/>
            <person name="Chapman S."/>
            <person name="Chen Z."/>
            <person name="Freedman E."/>
            <person name="Gellesch M."/>
            <person name="Goldberg J."/>
            <person name="Griggs A."/>
            <person name="Gujja S."/>
            <person name="Heilman E."/>
            <person name="Heiman D."/>
            <person name="Howarth C."/>
            <person name="Larson L."/>
            <person name="Mehta T."/>
            <person name="Neiman D.N."/>
            <person name="Park D."/>
            <person name="Pearson M."/>
            <person name="Roberts A."/>
            <person name="Saif S."/>
            <person name="Shenoy N."/>
            <person name="Sisk P."/>
            <person name="Stolte C."/>
            <person name="Sykes S."/>
            <person name="White J."/>
            <person name="Yandava C."/>
            <person name="Borodovsky M."/>
            <person name="Heidelberg J."/>
            <person name="Haas B."/>
            <person name="Nusbaum C."/>
            <person name="Birren B."/>
        </authorList>
    </citation>
    <scope>NUCLEOTIDE SEQUENCE [LARGE SCALE GENOMIC DNA]</scope>
    <source>
        <strain evidence="11 12">2740-80</strain>
    </source>
</reference>
<dbReference type="GO" id="GO:0000049">
    <property type="term" value="F:tRNA binding"/>
    <property type="evidence" value="ECO:0007669"/>
    <property type="project" value="TreeGrafter"/>
</dbReference>
<keyword evidence="4 9" id="KW-0819">tRNA processing</keyword>
<keyword evidence="2 9" id="KW-0963">Cytoplasm</keyword>
<dbReference type="Gene3D" id="3.90.870.10">
    <property type="entry name" value="DHBP synthase"/>
    <property type="match status" value="1"/>
</dbReference>
<name>A0A0K9UNG1_VIBCL</name>
<protein>
    <recommendedName>
        <fullName evidence="9">Threonylcarbamoyl-AMP synthase</fullName>
        <shortName evidence="9">TC-AMP synthase</shortName>
        <ecNumber evidence="9">2.7.7.87</ecNumber>
    </recommendedName>
    <alternativeName>
        <fullName evidence="9">L-threonylcarbamoyladenylate synthase</fullName>
    </alternativeName>
    <alternativeName>
        <fullName evidence="9">t(6)A37 threonylcarbamoyladenosine biosynthesis protein TsaC</fullName>
    </alternativeName>
    <alternativeName>
        <fullName evidence="9">tRNA threonylcarbamoyladenosine biosynthesis protein TsaC</fullName>
    </alternativeName>
</protein>
<keyword evidence="5 9" id="KW-0548">Nucleotidyltransferase</keyword>
<evidence type="ECO:0000259" key="10">
    <source>
        <dbReference type="PROSITE" id="PS51163"/>
    </source>
</evidence>
<evidence type="ECO:0000256" key="4">
    <source>
        <dbReference type="ARBA" id="ARBA00022694"/>
    </source>
</evidence>
<feature type="domain" description="YrdC-like" evidence="10">
    <location>
        <begin position="4"/>
        <end position="188"/>
    </location>
</feature>
<dbReference type="PANTHER" id="PTHR17490">
    <property type="entry name" value="SUA5"/>
    <property type="match status" value="1"/>
</dbReference>
<dbReference type="NCBIfam" id="TIGR00057">
    <property type="entry name" value="L-threonylcarbamoyladenylate synthase"/>
    <property type="match status" value="1"/>
</dbReference>
<evidence type="ECO:0000313" key="11">
    <source>
        <dbReference type="EMBL" id="KNA57800.1"/>
    </source>
</evidence>
<dbReference type="InterPro" id="IPR006070">
    <property type="entry name" value="Sua5-like_dom"/>
</dbReference>
<evidence type="ECO:0000256" key="3">
    <source>
        <dbReference type="ARBA" id="ARBA00022679"/>
    </source>
</evidence>
<dbReference type="AlphaFoldDB" id="A0A0K9UNG1"/>
<dbReference type="EMBL" id="AAUT02000022">
    <property type="protein sequence ID" value="KNA57800.1"/>
    <property type="molecule type" value="Genomic_DNA"/>
</dbReference>
<dbReference type="Proteomes" id="UP000003017">
    <property type="component" value="Unassembled WGS sequence"/>
</dbReference>
<dbReference type="InterPro" id="IPR017945">
    <property type="entry name" value="DHBP_synth_RibB-like_a/b_dom"/>
</dbReference>
<evidence type="ECO:0000256" key="7">
    <source>
        <dbReference type="ARBA" id="ARBA00022840"/>
    </source>
</evidence>
<sequence length="188" mass="20247">MALVENLQQAVDALRKGCVIAYPTEGVFGLGCDPDNQTAMLRLLAIKQRPVEKGVILIAASYAQLRPYVDETQLTAEQLTQVLASWPAPLTWVMPASGDTPSWVRGQFDTVAVRVSDHPVVQKLCLAFGKPLTSTSANLSGQPACVTQQEVMVQLGNQIAVVVEGKTSGRHGPSEIRDARSLQVLRQG</sequence>
<dbReference type="FunFam" id="3.90.870.10:FF:000004">
    <property type="entry name" value="Threonylcarbamoyl-AMP synthase"/>
    <property type="match status" value="1"/>
</dbReference>
<dbReference type="InterPro" id="IPR023535">
    <property type="entry name" value="TC-AMP_synthase"/>
</dbReference>
<keyword evidence="3 9" id="KW-0808">Transferase</keyword>
<dbReference type="GO" id="GO:0002949">
    <property type="term" value="P:tRNA threonylcarbamoyladenosine modification"/>
    <property type="evidence" value="ECO:0007669"/>
    <property type="project" value="UniProtKB-UniRule"/>
</dbReference>
<dbReference type="GO" id="GO:0061710">
    <property type="term" value="F:L-threonylcarbamoyladenylate synthase"/>
    <property type="evidence" value="ECO:0007669"/>
    <property type="project" value="UniProtKB-EC"/>
</dbReference>
<dbReference type="InterPro" id="IPR050156">
    <property type="entry name" value="TC-AMP_synthase_SUA5"/>
</dbReference>
<evidence type="ECO:0000313" key="12">
    <source>
        <dbReference type="Proteomes" id="UP000003017"/>
    </source>
</evidence>
<evidence type="ECO:0000256" key="9">
    <source>
        <dbReference type="HAMAP-Rule" id="MF_01852"/>
    </source>
</evidence>
<proteinExistence type="inferred from homology"/>
<dbReference type="Pfam" id="PF01300">
    <property type="entry name" value="Sua5_yciO_yrdC"/>
    <property type="match status" value="1"/>
</dbReference>
<dbReference type="SMR" id="A0A0K9UNG1"/>
<comment type="similarity">
    <text evidence="9">Belongs to the SUA5 family. TsaC subfamily.</text>
</comment>
<evidence type="ECO:0000256" key="2">
    <source>
        <dbReference type="ARBA" id="ARBA00022490"/>
    </source>
</evidence>
<comment type="caution">
    <text evidence="11">The sequence shown here is derived from an EMBL/GenBank/DDBJ whole genome shotgun (WGS) entry which is preliminary data.</text>
</comment>
<dbReference type="GO" id="GO:0005737">
    <property type="term" value="C:cytoplasm"/>
    <property type="evidence" value="ECO:0007669"/>
    <property type="project" value="UniProtKB-SubCell"/>
</dbReference>
<comment type="function">
    <text evidence="9">Required for the formation of a threonylcarbamoyl group on adenosine at position 37 (t(6)A37) in tRNAs that read codons beginning with adenine. Catalyzes the conversion of L-threonine, HCO(3)(-)/CO(2) and ATP to give threonylcarbamoyl-AMP (TC-AMP) as the acyladenylate intermediate, with the release of diphosphate.</text>
</comment>
<evidence type="ECO:0000256" key="5">
    <source>
        <dbReference type="ARBA" id="ARBA00022695"/>
    </source>
</evidence>
<evidence type="ECO:0000256" key="6">
    <source>
        <dbReference type="ARBA" id="ARBA00022741"/>
    </source>
</evidence>
<dbReference type="EC" id="2.7.7.87" evidence="9"/>
<gene>
    <name evidence="9" type="primary">tsaC</name>
    <name evidence="11" type="ORF">VC274080_020052</name>
</gene>
<dbReference type="GO" id="GO:0006450">
    <property type="term" value="P:regulation of translational fidelity"/>
    <property type="evidence" value="ECO:0007669"/>
    <property type="project" value="TreeGrafter"/>
</dbReference>
<dbReference type="HAMAP" id="MF_01852">
    <property type="entry name" value="TsaC"/>
    <property type="match status" value="1"/>
</dbReference>
<accession>A0A0K9UNG1</accession>
<dbReference type="SUPFAM" id="SSF55821">
    <property type="entry name" value="YrdC/RibB"/>
    <property type="match status" value="1"/>
</dbReference>
<dbReference type="GO" id="GO:0003725">
    <property type="term" value="F:double-stranded RNA binding"/>
    <property type="evidence" value="ECO:0007669"/>
    <property type="project" value="InterPro"/>
</dbReference>
<keyword evidence="6 9" id="KW-0547">Nucleotide-binding</keyword>